<keyword evidence="5 6" id="KW-0472">Membrane</keyword>
<evidence type="ECO:0000256" key="1">
    <source>
        <dbReference type="ARBA" id="ARBA00004141"/>
    </source>
</evidence>
<comment type="subcellular location">
    <subcellularLocation>
        <location evidence="1">Membrane</location>
        <topology evidence="1">Multi-pass membrane protein</topology>
    </subcellularLocation>
</comment>
<dbReference type="PIRSF" id="PIRSF006060">
    <property type="entry name" value="AA_transporter"/>
    <property type="match status" value="1"/>
</dbReference>
<evidence type="ECO:0000256" key="4">
    <source>
        <dbReference type="ARBA" id="ARBA00022989"/>
    </source>
</evidence>
<feature type="transmembrane region" description="Helical" evidence="6">
    <location>
        <begin position="61"/>
        <end position="81"/>
    </location>
</feature>
<evidence type="ECO:0000256" key="5">
    <source>
        <dbReference type="ARBA" id="ARBA00023136"/>
    </source>
</evidence>
<feature type="transmembrane region" description="Helical" evidence="6">
    <location>
        <begin position="156"/>
        <end position="174"/>
    </location>
</feature>
<feature type="transmembrane region" description="Helical" evidence="6">
    <location>
        <begin position="388"/>
        <end position="407"/>
    </location>
</feature>
<organism evidence="7 8">
    <name type="scientific">Staphylococcus hsinchuensis</name>
    <dbReference type="NCBI Taxonomy" id="3051183"/>
    <lineage>
        <taxon>Bacteria</taxon>
        <taxon>Bacillati</taxon>
        <taxon>Bacillota</taxon>
        <taxon>Bacilli</taxon>
        <taxon>Bacillales</taxon>
        <taxon>Staphylococcaceae</taxon>
        <taxon>Staphylococcus</taxon>
    </lineage>
</organism>
<feature type="transmembrane region" description="Helical" evidence="6">
    <location>
        <begin position="423"/>
        <end position="443"/>
    </location>
</feature>
<evidence type="ECO:0000256" key="6">
    <source>
        <dbReference type="SAM" id="Phobius"/>
    </source>
</evidence>
<accession>A0ABZ3EEQ8</accession>
<evidence type="ECO:0000313" key="7">
    <source>
        <dbReference type="EMBL" id="XAF70938.1"/>
    </source>
</evidence>
<keyword evidence="4 6" id="KW-1133">Transmembrane helix</keyword>
<name>A0ABZ3EEQ8_9STAP</name>
<dbReference type="PANTHER" id="PTHR43243:SF4">
    <property type="entry name" value="CATIONIC AMINO ACID TRANSPORTER 4"/>
    <property type="match status" value="1"/>
</dbReference>
<proteinExistence type="predicted"/>
<dbReference type="PANTHER" id="PTHR43243">
    <property type="entry name" value="INNER MEMBRANE TRANSPORTER YGJI-RELATED"/>
    <property type="match status" value="1"/>
</dbReference>
<evidence type="ECO:0000313" key="8">
    <source>
        <dbReference type="Proteomes" id="UP001436297"/>
    </source>
</evidence>
<dbReference type="Pfam" id="PF13520">
    <property type="entry name" value="AA_permease_2"/>
    <property type="match status" value="1"/>
</dbReference>
<evidence type="ECO:0000256" key="3">
    <source>
        <dbReference type="ARBA" id="ARBA00022692"/>
    </source>
</evidence>
<sequence>MTNFMQKIFTKEDPSVYKGKDAHLDRTLHVKDFISLGVGTIVSTSIFTLPGVVAADHTGPAVALSFIFAAIVAALVSFAYAEMSSSMPYAGSAYSWINVLFGEVFGWIAGWALLAEYFIAVAFVASGFSANLRGLISPLGIKLPKSLANTFGTDGGVIDITAAIVIILTGLLLAKGTTSTARIENILVVLKVLAVLLFIVVGLTVININNYVPFIPEHRMTKAGSFGGWQGIYAGVSMIFLAYIGFDSIAANSAEAVNPQKTMPRGILGSLAIAVILFVAVALVLVGMFKYSDYAGNAEPVGWALRQSGFGVVAAIVQAISVIGMFTALIGMMMAGSRLLYSFGRDGLLPSWLGGLNKNNLPNRSLVILTIIAVIIGSMFPFSFLAQLISAGTLVAFMFVSIAMFALRPRQGKDLPVPQFKMPLYPVLPIISFICVAVVFWGLSGEAKLYTLIWFIFGLLIYFIYGVRHSKKHKA</sequence>
<feature type="transmembrane region" description="Helical" evidence="6">
    <location>
        <begin position="186"/>
        <end position="206"/>
    </location>
</feature>
<gene>
    <name evidence="7" type="ORF">QQM35_02120</name>
</gene>
<feature type="transmembrane region" description="Helical" evidence="6">
    <location>
        <begin position="449"/>
        <end position="467"/>
    </location>
</feature>
<feature type="transmembrane region" description="Helical" evidence="6">
    <location>
        <begin position="267"/>
        <end position="289"/>
    </location>
</feature>
<keyword evidence="3 6" id="KW-0812">Transmembrane</keyword>
<feature type="transmembrane region" description="Helical" evidence="6">
    <location>
        <begin position="309"/>
        <end position="335"/>
    </location>
</feature>
<dbReference type="EMBL" id="CP128355">
    <property type="protein sequence ID" value="XAF70938.1"/>
    <property type="molecule type" value="Genomic_DNA"/>
</dbReference>
<feature type="transmembrane region" description="Helical" evidence="6">
    <location>
        <begin position="366"/>
        <end position="382"/>
    </location>
</feature>
<keyword evidence="2" id="KW-0813">Transport</keyword>
<feature type="transmembrane region" description="Helical" evidence="6">
    <location>
        <begin position="33"/>
        <end position="54"/>
    </location>
</feature>
<dbReference type="Proteomes" id="UP001436297">
    <property type="component" value="Chromosome"/>
</dbReference>
<keyword evidence="8" id="KW-1185">Reference proteome</keyword>
<reference evidence="7 8" key="1">
    <citation type="journal article" date="2024" name="Pathogens">
        <title>Staphylococcus hsinchuensis sp. nov., Isolated from Soymilk.</title>
        <authorList>
            <person name="Wang Y.T."/>
            <person name="Lin Y.C."/>
            <person name="Hsieh Y.H."/>
            <person name="Lin Y.T."/>
            <person name="Hamada M."/>
            <person name="Chen C.C."/>
            <person name="Liou J.S."/>
            <person name="Lee A.Y."/>
            <person name="Zhang W.L."/>
            <person name="Chen Y.T."/>
            <person name="Huang C.H."/>
        </authorList>
    </citation>
    <scope>NUCLEOTIDE SEQUENCE [LARGE SCALE GENOMIC DNA]</scope>
    <source>
        <strain evidence="7 8">H164</strain>
    </source>
</reference>
<dbReference type="InterPro" id="IPR002293">
    <property type="entry name" value="AA/rel_permease1"/>
</dbReference>
<evidence type="ECO:0000256" key="2">
    <source>
        <dbReference type="ARBA" id="ARBA00022448"/>
    </source>
</evidence>
<feature type="transmembrane region" description="Helical" evidence="6">
    <location>
        <begin position="226"/>
        <end position="246"/>
    </location>
</feature>
<feature type="transmembrane region" description="Helical" evidence="6">
    <location>
        <begin position="93"/>
        <end position="110"/>
    </location>
</feature>
<protein>
    <submittedName>
        <fullName evidence="7">Amino acid permease</fullName>
    </submittedName>
</protein>
<dbReference type="Gene3D" id="1.20.1740.10">
    <property type="entry name" value="Amino acid/polyamine transporter I"/>
    <property type="match status" value="1"/>
</dbReference>